<dbReference type="Gene3D" id="3.30.40.10">
    <property type="entry name" value="Zinc/RING finger domain, C3HC4 (zinc finger)"/>
    <property type="match status" value="1"/>
</dbReference>
<organism evidence="7 8">
    <name type="scientific">Tychaedon coryphoeus</name>
    <name type="common">Karoo scrub-robin</name>
    <name type="synonym">Erythropygia coryphaeus</name>
    <dbReference type="NCBI Taxonomy" id="614051"/>
    <lineage>
        <taxon>Eukaryota</taxon>
        <taxon>Metazoa</taxon>
        <taxon>Chordata</taxon>
        <taxon>Craniata</taxon>
        <taxon>Vertebrata</taxon>
        <taxon>Euteleostomi</taxon>
        <taxon>Archelosauria</taxon>
        <taxon>Archosauria</taxon>
        <taxon>Dinosauria</taxon>
        <taxon>Saurischia</taxon>
        <taxon>Theropoda</taxon>
        <taxon>Coelurosauria</taxon>
        <taxon>Aves</taxon>
        <taxon>Neognathae</taxon>
        <taxon>Neoaves</taxon>
        <taxon>Telluraves</taxon>
        <taxon>Australaves</taxon>
        <taxon>Passeriformes</taxon>
        <taxon>Muscicapidae</taxon>
        <taxon>Cercotrichas</taxon>
    </lineage>
</organism>
<keyword evidence="1" id="KW-0479">Metal-binding</keyword>
<dbReference type="EMBL" id="WBND01002155">
    <property type="protein sequence ID" value="NXC92157.1"/>
    <property type="molecule type" value="Genomic_DNA"/>
</dbReference>
<evidence type="ECO:0000256" key="1">
    <source>
        <dbReference type="ARBA" id="ARBA00022723"/>
    </source>
</evidence>
<dbReference type="InterPro" id="IPR013083">
    <property type="entry name" value="Znf_RING/FYVE/PHD"/>
</dbReference>
<dbReference type="FunFam" id="3.30.40.10:FF:000084">
    <property type="entry name" value="Zinc finger, FYVE domain-containing 9b"/>
    <property type="match status" value="1"/>
</dbReference>
<evidence type="ECO:0000313" key="7">
    <source>
        <dbReference type="EMBL" id="NXC92157.1"/>
    </source>
</evidence>
<proteinExistence type="predicted"/>
<dbReference type="Pfam" id="PF01363">
    <property type="entry name" value="FYVE"/>
    <property type="match status" value="1"/>
</dbReference>
<reference evidence="7" key="1">
    <citation type="submission" date="2019-09" db="EMBL/GenBank/DDBJ databases">
        <title>Bird 10,000 Genomes (B10K) Project - Family phase.</title>
        <authorList>
            <person name="Zhang G."/>
        </authorList>
    </citation>
    <scope>NUCLEOTIDE SEQUENCE</scope>
    <source>
        <strain evidence="7">OUT-0024</strain>
        <tissue evidence="7">Muscle</tissue>
    </source>
</reference>
<name>A0A851RPU7_TYCCO</name>
<dbReference type="InterPro" id="IPR011011">
    <property type="entry name" value="Znf_FYVE_PHD"/>
</dbReference>
<evidence type="ECO:0000256" key="3">
    <source>
        <dbReference type="ARBA" id="ARBA00022833"/>
    </source>
</evidence>
<feature type="non-terminal residue" evidence="7">
    <location>
        <position position="484"/>
    </location>
</feature>
<keyword evidence="8" id="KW-1185">Reference proteome</keyword>
<feature type="compositionally biased region" description="Polar residues" evidence="5">
    <location>
        <begin position="15"/>
        <end position="33"/>
    </location>
</feature>
<dbReference type="InterPro" id="IPR000306">
    <property type="entry name" value="Znf_FYVE"/>
</dbReference>
<dbReference type="CDD" id="cd15729">
    <property type="entry name" value="FYVE_endofin"/>
    <property type="match status" value="1"/>
</dbReference>
<dbReference type="SMART" id="SM00064">
    <property type="entry name" value="FYVE"/>
    <property type="match status" value="1"/>
</dbReference>
<keyword evidence="3" id="KW-0862">Zinc</keyword>
<dbReference type="SUPFAM" id="SSF57903">
    <property type="entry name" value="FYVE/PHD zinc finger"/>
    <property type="match status" value="1"/>
</dbReference>
<dbReference type="InterPro" id="IPR017455">
    <property type="entry name" value="Znf_FYVE-rel"/>
</dbReference>
<dbReference type="GO" id="GO:0016197">
    <property type="term" value="P:endosomal transport"/>
    <property type="evidence" value="ECO:0007669"/>
    <property type="project" value="TreeGrafter"/>
</dbReference>
<evidence type="ECO:0000313" key="8">
    <source>
        <dbReference type="Proteomes" id="UP000631545"/>
    </source>
</evidence>
<dbReference type="PROSITE" id="PS50178">
    <property type="entry name" value="ZF_FYVE"/>
    <property type="match status" value="1"/>
</dbReference>
<dbReference type="Proteomes" id="UP000631545">
    <property type="component" value="Unassembled WGS sequence"/>
</dbReference>
<dbReference type="GO" id="GO:0006622">
    <property type="term" value="P:protein targeting to lysosome"/>
    <property type="evidence" value="ECO:0007669"/>
    <property type="project" value="TreeGrafter"/>
</dbReference>
<evidence type="ECO:0000256" key="4">
    <source>
        <dbReference type="PROSITE-ProRule" id="PRU00091"/>
    </source>
</evidence>
<sequence>AESMPSDLPKRHLLHNSNAASPGNSVLPGSSCQIGAEAELENKEEDVDSEELNSSERVSSSEIVSSVSSSCMSAEDVQTSLSCLSLPVSMCGSLVVTEEKVNPLPQNAVAEVISDTVAVPAGESKAHLPGRESCESTSWHEQEDLAEISESTAEKGRDGQKYSTENVTADGDSQQIKAFASAFLGLGAEPYGVGVDTFYDESSDMADFTVEENVIKSDILISDAELDDFLYGQSLQSSVLKSSDSDGDLMEAGADGGDLTDLSNLDFTEVNEELVQTKLEEITSINSNLKASVPDNEVEAAAKVSMSHGQGVTESGSGALASDVCTKGARPKQLLDISHGAAVQKQLNRASEPERENQESGSVTAEALLSGTSVNAGNDSDPGESSCEAGGNQTCESSESRKTPPALSWKQPLWVPDSEAPNCMNCQAKFTFTKRRHHCRACGKVFCGSCCKRKCKLQYMEKEARVCTGCYDDINKGKEIFFFS</sequence>
<dbReference type="PANTHER" id="PTHR46319">
    <property type="entry name" value="ZINC FINGER FYVE DOMAIN-CONTAINING PROTEIN"/>
    <property type="match status" value="1"/>
</dbReference>
<comment type="caution">
    <text evidence="7">The sequence shown here is derived from an EMBL/GenBank/DDBJ whole genome shotgun (WGS) entry which is preliminary data.</text>
</comment>
<feature type="region of interest" description="Disordered" evidence="5">
    <location>
        <begin position="344"/>
        <end position="363"/>
    </location>
</feature>
<evidence type="ECO:0000256" key="2">
    <source>
        <dbReference type="ARBA" id="ARBA00022771"/>
    </source>
</evidence>
<feature type="region of interest" description="Disordered" evidence="5">
    <location>
        <begin position="1"/>
        <end position="65"/>
    </location>
</feature>
<accession>A0A851RPU7</accession>
<protein>
    <submittedName>
        <fullName evidence="7">ZFY16 protein</fullName>
    </submittedName>
</protein>
<keyword evidence="2 4" id="KW-0863">Zinc-finger</keyword>
<dbReference type="AlphaFoldDB" id="A0A851RPU7"/>
<feature type="compositionally biased region" description="Acidic residues" evidence="5">
    <location>
        <begin position="38"/>
        <end position="53"/>
    </location>
</feature>
<feature type="domain" description="FYVE-type" evidence="6">
    <location>
        <begin position="417"/>
        <end position="475"/>
    </location>
</feature>
<feature type="region of interest" description="Disordered" evidence="5">
    <location>
        <begin position="372"/>
        <end position="409"/>
    </location>
</feature>
<dbReference type="PANTHER" id="PTHR46319:SF1">
    <property type="entry name" value="ZINC FINGER FYVE DOMAIN-CONTAINING PROTEIN 16"/>
    <property type="match status" value="1"/>
</dbReference>
<dbReference type="GO" id="GO:0031901">
    <property type="term" value="C:early endosome membrane"/>
    <property type="evidence" value="ECO:0007669"/>
    <property type="project" value="TreeGrafter"/>
</dbReference>
<gene>
    <name evidence="7" type="primary">Zfyve16_1</name>
    <name evidence="7" type="ORF">CERCOR_R15192</name>
</gene>
<feature type="non-terminal residue" evidence="7">
    <location>
        <position position="1"/>
    </location>
</feature>
<dbReference type="GO" id="GO:0008270">
    <property type="term" value="F:zinc ion binding"/>
    <property type="evidence" value="ECO:0007669"/>
    <property type="project" value="UniProtKB-KW"/>
</dbReference>
<evidence type="ECO:0000259" key="6">
    <source>
        <dbReference type="PROSITE" id="PS50178"/>
    </source>
</evidence>
<evidence type="ECO:0000256" key="5">
    <source>
        <dbReference type="SAM" id="MobiDB-lite"/>
    </source>
</evidence>
<feature type="compositionally biased region" description="Low complexity" evidence="5">
    <location>
        <begin position="55"/>
        <end position="65"/>
    </location>
</feature>